<dbReference type="EMBL" id="UYJE01003179">
    <property type="protein sequence ID" value="VDI17170.1"/>
    <property type="molecule type" value="Genomic_DNA"/>
</dbReference>
<protein>
    <submittedName>
        <fullName evidence="1">Uncharacterized protein</fullName>
    </submittedName>
</protein>
<comment type="caution">
    <text evidence="1">The sequence shown here is derived from an EMBL/GenBank/DDBJ whole genome shotgun (WGS) entry which is preliminary data.</text>
</comment>
<proteinExistence type="predicted"/>
<evidence type="ECO:0000313" key="1">
    <source>
        <dbReference type="EMBL" id="VDI17170.1"/>
    </source>
</evidence>
<reference evidence="1" key="1">
    <citation type="submission" date="2018-11" db="EMBL/GenBank/DDBJ databases">
        <authorList>
            <person name="Alioto T."/>
            <person name="Alioto T."/>
        </authorList>
    </citation>
    <scope>NUCLEOTIDE SEQUENCE</scope>
</reference>
<sequence length="58" mass="6806">MAYSKLIRNTFFCSSWDLQDFHPGSSLITRAFYGDSKSGNFRTSCTRNMYKRNIRNTI</sequence>
<organism evidence="1 2">
    <name type="scientific">Mytilus galloprovincialis</name>
    <name type="common">Mediterranean mussel</name>
    <dbReference type="NCBI Taxonomy" id="29158"/>
    <lineage>
        <taxon>Eukaryota</taxon>
        <taxon>Metazoa</taxon>
        <taxon>Spiralia</taxon>
        <taxon>Lophotrochozoa</taxon>
        <taxon>Mollusca</taxon>
        <taxon>Bivalvia</taxon>
        <taxon>Autobranchia</taxon>
        <taxon>Pteriomorphia</taxon>
        <taxon>Mytilida</taxon>
        <taxon>Mytiloidea</taxon>
        <taxon>Mytilidae</taxon>
        <taxon>Mytilinae</taxon>
        <taxon>Mytilus</taxon>
    </lineage>
</organism>
<evidence type="ECO:0000313" key="2">
    <source>
        <dbReference type="Proteomes" id="UP000596742"/>
    </source>
</evidence>
<accession>A0A8B6D9G9</accession>
<dbReference type="AlphaFoldDB" id="A0A8B6D9G9"/>
<name>A0A8B6D9G9_MYTGA</name>
<dbReference type="Proteomes" id="UP000596742">
    <property type="component" value="Unassembled WGS sequence"/>
</dbReference>
<keyword evidence="2" id="KW-1185">Reference proteome</keyword>
<gene>
    <name evidence="1" type="ORF">MGAL_10B055924</name>
</gene>